<organism evidence="1 2">
    <name type="scientific">Dyadobacter flavalbus</name>
    <dbReference type="NCBI Taxonomy" id="2579942"/>
    <lineage>
        <taxon>Bacteria</taxon>
        <taxon>Pseudomonadati</taxon>
        <taxon>Bacteroidota</taxon>
        <taxon>Cytophagia</taxon>
        <taxon>Cytophagales</taxon>
        <taxon>Spirosomataceae</taxon>
        <taxon>Dyadobacter</taxon>
    </lineage>
</organism>
<protein>
    <submittedName>
        <fullName evidence="1">Uncharacterized protein</fullName>
    </submittedName>
</protein>
<keyword evidence="2" id="KW-1185">Reference proteome</keyword>
<accession>A0A5M8QW30</accession>
<name>A0A5M8QW30_9BACT</name>
<dbReference type="EMBL" id="VBSN01000044">
    <property type="protein sequence ID" value="KAA6438846.1"/>
    <property type="molecule type" value="Genomic_DNA"/>
</dbReference>
<reference evidence="1 2" key="1">
    <citation type="submission" date="2019-05" db="EMBL/GenBank/DDBJ databases">
        <authorList>
            <person name="Qu J.-H."/>
        </authorList>
    </citation>
    <scope>NUCLEOTIDE SEQUENCE [LARGE SCALE GENOMIC DNA]</scope>
    <source>
        <strain evidence="1 2">NS28</strain>
    </source>
</reference>
<comment type="caution">
    <text evidence="1">The sequence shown here is derived from an EMBL/GenBank/DDBJ whole genome shotgun (WGS) entry which is preliminary data.</text>
</comment>
<gene>
    <name evidence="1" type="ORF">FEM33_15615</name>
</gene>
<dbReference type="AlphaFoldDB" id="A0A5M8QW30"/>
<evidence type="ECO:0000313" key="2">
    <source>
        <dbReference type="Proteomes" id="UP000323994"/>
    </source>
</evidence>
<dbReference type="Proteomes" id="UP000323994">
    <property type="component" value="Unassembled WGS sequence"/>
</dbReference>
<proteinExistence type="predicted"/>
<sequence length="84" mass="9552">MKTFEESLNQAREQLEYESVFHIQDPIKLAEVVNLAANIFAAAAIKADRQRISQFYLNKATVHEGVSFSCPLDPEMIHNLPIHL</sequence>
<evidence type="ECO:0000313" key="1">
    <source>
        <dbReference type="EMBL" id="KAA6438846.1"/>
    </source>
</evidence>
<dbReference type="RefSeq" id="WP_139012958.1">
    <property type="nucleotide sequence ID" value="NZ_VBSN01000044.1"/>
</dbReference>